<keyword evidence="4 9" id="KW-0547">Nucleotide-binding</keyword>
<feature type="region of interest" description="Disordered" evidence="10">
    <location>
        <begin position="1"/>
        <end position="120"/>
    </location>
</feature>
<comment type="catalytic activity">
    <reaction evidence="7">
        <text>L-threonyl-[protein] + ATP = O-phospho-L-threonyl-[protein] + ADP + H(+)</text>
        <dbReference type="Rhea" id="RHEA:46608"/>
        <dbReference type="Rhea" id="RHEA-COMP:11060"/>
        <dbReference type="Rhea" id="RHEA-COMP:11605"/>
        <dbReference type="ChEBI" id="CHEBI:15378"/>
        <dbReference type="ChEBI" id="CHEBI:30013"/>
        <dbReference type="ChEBI" id="CHEBI:30616"/>
        <dbReference type="ChEBI" id="CHEBI:61977"/>
        <dbReference type="ChEBI" id="CHEBI:456216"/>
        <dbReference type="EC" id="2.7.11.1"/>
    </reaction>
</comment>
<dbReference type="GO" id="GO:0004674">
    <property type="term" value="F:protein serine/threonine kinase activity"/>
    <property type="evidence" value="ECO:0007669"/>
    <property type="project" value="UniProtKB-KW"/>
</dbReference>
<evidence type="ECO:0000256" key="10">
    <source>
        <dbReference type="SAM" id="MobiDB-lite"/>
    </source>
</evidence>
<evidence type="ECO:0000256" key="8">
    <source>
        <dbReference type="ARBA" id="ARBA00048679"/>
    </source>
</evidence>
<keyword evidence="6 9" id="KW-0067">ATP-binding</keyword>
<dbReference type="Proteomes" id="UP001205105">
    <property type="component" value="Unassembled WGS sequence"/>
</dbReference>
<organism evidence="12 13">
    <name type="scientific">Chlorella ohadii</name>
    <dbReference type="NCBI Taxonomy" id="2649997"/>
    <lineage>
        <taxon>Eukaryota</taxon>
        <taxon>Viridiplantae</taxon>
        <taxon>Chlorophyta</taxon>
        <taxon>core chlorophytes</taxon>
        <taxon>Trebouxiophyceae</taxon>
        <taxon>Chlorellales</taxon>
        <taxon>Chlorellaceae</taxon>
        <taxon>Chlorella clade</taxon>
        <taxon>Chlorella</taxon>
    </lineage>
</organism>
<evidence type="ECO:0000313" key="12">
    <source>
        <dbReference type="EMBL" id="KAI7843666.1"/>
    </source>
</evidence>
<dbReference type="PROSITE" id="PS00108">
    <property type="entry name" value="PROTEIN_KINASE_ST"/>
    <property type="match status" value="1"/>
</dbReference>
<protein>
    <recommendedName>
        <fullName evidence="1">non-specific serine/threonine protein kinase</fullName>
        <ecNumber evidence="1">2.7.11.1</ecNumber>
    </recommendedName>
</protein>
<comment type="caution">
    <text evidence="12">The sequence shown here is derived from an EMBL/GenBank/DDBJ whole genome shotgun (WGS) entry which is preliminary data.</text>
</comment>
<dbReference type="SMART" id="SM00220">
    <property type="entry name" value="S_TKc"/>
    <property type="match status" value="1"/>
</dbReference>
<dbReference type="PROSITE" id="PS50011">
    <property type="entry name" value="PROTEIN_KINASE_DOM"/>
    <property type="match status" value="1"/>
</dbReference>
<dbReference type="AlphaFoldDB" id="A0AAD5H4L7"/>
<dbReference type="Gene3D" id="3.30.200.20">
    <property type="entry name" value="Phosphorylase Kinase, domain 1"/>
    <property type="match status" value="1"/>
</dbReference>
<feature type="compositionally biased region" description="Basic residues" evidence="10">
    <location>
        <begin position="1"/>
        <end position="35"/>
    </location>
</feature>
<keyword evidence="3" id="KW-0808">Transferase</keyword>
<feature type="binding site" evidence="9">
    <location>
        <position position="182"/>
    </location>
    <ligand>
        <name>ATP</name>
        <dbReference type="ChEBI" id="CHEBI:30616"/>
    </ligand>
</feature>
<evidence type="ECO:0000256" key="3">
    <source>
        <dbReference type="ARBA" id="ARBA00022679"/>
    </source>
</evidence>
<keyword evidence="13" id="KW-1185">Reference proteome</keyword>
<evidence type="ECO:0000256" key="7">
    <source>
        <dbReference type="ARBA" id="ARBA00047899"/>
    </source>
</evidence>
<dbReference type="InterPro" id="IPR051334">
    <property type="entry name" value="SRPK"/>
</dbReference>
<dbReference type="InterPro" id="IPR011009">
    <property type="entry name" value="Kinase-like_dom_sf"/>
</dbReference>
<dbReference type="GO" id="GO:0005524">
    <property type="term" value="F:ATP binding"/>
    <property type="evidence" value="ECO:0007669"/>
    <property type="project" value="UniProtKB-UniRule"/>
</dbReference>
<dbReference type="EMBL" id="JADXDR010000036">
    <property type="protein sequence ID" value="KAI7843666.1"/>
    <property type="molecule type" value="Genomic_DNA"/>
</dbReference>
<dbReference type="Gene3D" id="1.10.510.10">
    <property type="entry name" value="Transferase(Phosphotransferase) domain 1"/>
    <property type="match status" value="1"/>
</dbReference>
<evidence type="ECO:0000256" key="5">
    <source>
        <dbReference type="ARBA" id="ARBA00022777"/>
    </source>
</evidence>
<sequence length="531" mass="59048">MASGRRQKEKKEKKKKKKEKKEKKEKKQKKEKKGTRNASAPQQRGAAEEETAPPAAWSDDMQAEFEDYQREQAAAAVEGSSAAQQLAEEQEQQQEQQEQNFSAEGGEQQALQGQPPGQWTPELEEEFQKYKKEQAAGGHHPVFVGEAFKDGRYTALSFLGEGHYSTVWRVRDELSGEHCAMKVVRSAPDYAAAGRDEVALLSAIRGRDPLAQSHCVRLLDSFEHSVPGGGAHVCEVFELLGDDLLTLMRVFMLHGDRSTGGVPLPVVRHIAQQLLTALDFLHRECGIVHTDVKPENVMLAREVLGGGTPATTDGKVNLEDLQARLLRTECQLVDFGNATRLDSERLTNEIQTRPYRAPEVILEAGFGPPADIWSLGCLVFELATGQFLFRPRTVGTRARDRDHLIQMMRLLGHVPRRLVSASRRGPEFFNAQCQLWDAPRPPHWPLDKVLQEWHGLPEEEAMGLRDFLLGALCFDPAKRGTAAELLEHPWLRGELPQRPPRPPTQQWAAGPQAEAGRPSSVGLGSTDGSDS</sequence>
<comment type="catalytic activity">
    <reaction evidence="8">
        <text>L-seryl-[protein] + ATP = O-phospho-L-seryl-[protein] + ADP + H(+)</text>
        <dbReference type="Rhea" id="RHEA:17989"/>
        <dbReference type="Rhea" id="RHEA-COMP:9863"/>
        <dbReference type="Rhea" id="RHEA-COMP:11604"/>
        <dbReference type="ChEBI" id="CHEBI:15378"/>
        <dbReference type="ChEBI" id="CHEBI:29999"/>
        <dbReference type="ChEBI" id="CHEBI:30616"/>
        <dbReference type="ChEBI" id="CHEBI:83421"/>
        <dbReference type="ChEBI" id="CHEBI:456216"/>
        <dbReference type="EC" id="2.7.11.1"/>
    </reaction>
</comment>
<dbReference type="PANTHER" id="PTHR47634">
    <property type="entry name" value="PROTEIN KINASE DOMAIN-CONTAINING PROTEIN-RELATED"/>
    <property type="match status" value="1"/>
</dbReference>
<accession>A0AAD5H4L7</accession>
<reference evidence="12" key="1">
    <citation type="submission" date="2020-11" db="EMBL/GenBank/DDBJ databases">
        <title>Chlorella ohadii genome sequencing and assembly.</title>
        <authorList>
            <person name="Murik O."/>
            <person name="Treves H."/>
            <person name="Kedem I."/>
            <person name="Shotland Y."/>
            <person name="Kaplan A."/>
        </authorList>
    </citation>
    <scope>NUCLEOTIDE SEQUENCE</scope>
    <source>
        <strain evidence="12">1</strain>
    </source>
</reference>
<keyword evidence="5" id="KW-0418">Kinase</keyword>
<dbReference type="GO" id="GO:0000245">
    <property type="term" value="P:spliceosomal complex assembly"/>
    <property type="evidence" value="ECO:0007669"/>
    <property type="project" value="TreeGrafter"/>
</dbReference>
<evidence type="ECO:0000256" key="6">
    <source>
        <dbReference type="ARBA" id="ARBA00022840"/>
    </source>
</evidence>
<dbReference type="Pfam" id="PF00069">
    <property type="entry name" value="Pkinase"/>
    <property type="match status" value="1"/>
</dbReference>
<dbReference type="InterPro" id="IPR000719">
    <property type="entry name" value="Prot_kinase_dom"/>
</dbReference>
<evidence type="ECO:0000256" key="4">
    <source>
        <dbReference type="ARBA" id="ARBA00022741"/>
    </source>
</evidence>
<dbReference type="InterPro" id="IPR017441">
    <property type="entry name" value="Protein_kinase_ATP_BS"/>
</dbReference>
<dbReference type="PANTHER" id="PTHR47634:SF9">
    <property type="entry name" value="PROTEIN KINASE DOMAIN-CONTAINING PROTEIN-RELATED"/>
    <property type="match status" value="1"/>
</dbReference>
<dbReference type="InterPro" id="IPR008271">
    <property type="entry name" value="Ser/Thr_kinase_AS"/>
</dbReference>
<dbReference type="SUPFAM" id="SSF56112">
    <property type="entry name" value="Protein kinase-like (PK-like)"/>
    <property type="match status" value="1"/>
</dbReference>
<feature type="compositionally biased region" description="Low complexity" evidence="10">
    <location>
        <begin position="71"/>
        <end position="117"/>
    </location>
</feature>
<evidence type="ECO:0000256" key="2">
    <source>
        <dbReference type="ARBA" id="ARBA00022527"/>
    </source>
</evidence>
<evidence type="ECO:0000256" key="9">
    <source>
        <dbReference type="PROSITE-ProRule" id="PRU10141"/>
    </source>
</evidence>
<dbReference type="GO" id="GO:0050684">
    <property type="term" value="P:regulation of mRNA processing"/>
    <property type="evidence" value="ECO:0007669"/>
    <property type="project" value="TreeGrafter"/>
</dbReference>
<gene>
    <name evidence="12" type="ORF">COHA_002567</name>
</gene>
<keyword evidence="2" id="KW-0723">Serine/threonine-protein kinase</keyword>
<evidence type="ECO:0000313" key="13">
    <source>
        <dbReference type="Proteomes" id="UP001205105"/>
    </source>
</evidence>
<feature type="domain" description="Protein kinase" evidence="11">
    <location>
        <begin position="153"/>
        <end position="491"/>
    </location>
</feature>
<name>A0AAD5H4L7_9CHLO</name>
<feature type="compositionally biased region" description="Polar residues" evidence="10">
    <location>
        <begin position="522"/>
        <end position="531"/>
    </location>
</feature>
<dbReference type="EC" id="2.7.11.1" evidence="1"/>
<evidence type="ECO:0000259" key="11">
    <source>
        <dbReference type="PROSITE" id="PS50011"/>
    </source>
</evidence>
<feature type="region of interest" description="Disordered" evidence="10">
    <location>
        <begin position="491"/>
        <end position="531"/>
    </location>
</feature>
<evidence type="ECO:0000256" key="1">
    <source>
        <dbReference type="ARBA" id="ARBA00012513"/>
    </source>
</evidence>
<dbReference type="PROSITE" id="PS00107">
    <property type="entry name" value="PROTEIN_KINASE_ATP"/>
    <property type="match status" value="1"/>
</dbReference>
<proteinExistence type="predicted"/>